<dbReference type="AlphaFoldDB" id="A0A532VB06"/>
<accession>A0A532VB06</accession>
<evidence type="ECO:0000313" key="1">
    <source>
        <dbReference type="EMBL" id="TKJ44386.1"/>
    </source>
</evidence>
<reference evidence="1 2" key="1">
    <citation type="submission" date="2017-06" db="EMBL/GenBank/DDBJ databases">
        <title>Novel microbial phyla capable of carbon fixation and sulfur reduction in deep-sea sediments.</title>
        <authorList>
            <person name="Huang J."/>
            <person name="Baker B."/>
            <person name="Wang Y."/>
        </authorList>
    </citation>
    <scope>NUCLEOTIDE SEQUENCE [LARGE SCALE GENOMIC DNA]</scope>
    <source>
        <strain evidence="1">B3_TA06</strain>
    </source>
</reference>
<organism evidence="1 2">
    <name type="scientific">candidate division TA06 bacterium B3_TA06</name>
    <dbReference type="NCBI Taxonomy" id="2012487"/>
    <lineage>
        <taxon>Bacteria</taxon>
        <taxon>Bacteria division TA06</taxon>
    </lineage>
</organism>
<gene>
    <name evidence="1" type="ORF">CEE36_01190</name>
</gene>
<name>A0A532VB06_UNCT6</name>
<dbReference type="Proteomes" id="UP000317778">
    <property type="component" value="Unassembled WGS sequence"/>
</dbReference>
<comment type="caution">
    <text evidence="1">The sequence shown here is derived from an EMBL/GenBank/DDBJ whole genome shotgun (WGS) entry which is preliminary data.</text>
</comment>
<proteinExistence type="predicted"/>
<protein>
    <submittedName>
        <fullName evidence="1">Uncharacterized protein</fullName>
    </submittedName>
</protein>
<evidence type="ECO:0000313" key="2">
    <source>
        <dbReference type="Proteomes" id="UP000317778"/>
    </source>
</evidence>
<sequence length="111" mass="12763">MAKVKRVQPYEEPHPFNVSYIKNPTQADLRWLALEHTPACYVTKYGSINKLARNKARKAAYTYIIAPEPDAHLYSSKVIAPERAEPILIRVWEYVELQGKLIEIQGYYGLG</sequence>
<dbReference type="EMBL" id="NJBO01000001">
    <property type="protein sequence ID" value="TKJ44386.1"/>
    <property type="molecule type" value="Genomic_DNA"/>
</dbReference>